<sequence length="71" mass="7912">MADAKPIAIYPPGADGGRRVRVDGRFVGMAYGLLDIIEFLRLAGLEDADDDWVRQSGLIEWREGGPDVWEH</sequence>
<evidence type="ECO:0000313" key="1">
    <source>
        <dbReference type="EMBL" id="GAA3989000.1"/>
    </source>
</evidence>
<accession>A0ABP7QYA0</accession>
<protein>
    <submittedName>
        <fullName evidence="1">Uncharacterized protein</fullName>
    </submittedName>
</protein>
<evidence type="ECO:0000313" key="2">
    <source>
        <dbReference type="Proteomes" id="UP001500456"/>
    </source>
</evidence>
<proteinExistence type="predicted"/>
<dbReference type="Proteomes" id="UP001500456">
    <property type="component" value="Unassembled WGS sequence"/>
</dbReference>
<reference evidence="2" key="1">
    <citation type="journal article" date="2019" name="Int. J. Syst. Evol. Microbiol.">
        <title>The Global Catalogue of Microorganisms (GCM) 10K type strain sequencing project: providing services to taxonomists for standard genome sequencing and annotation.</title>
        <authorList>
            <consortium name="The Broad Institute Genomics Platform"/>
            <consortium name="The Broad Institute Genome Sequencing Center for Infectious Disease"/>
            <person name="Wu L."/>
            <person name="Ma J."/>
        </authorList>
    </citation>
    <scope>NUCLEOTIDE SEQUENCE [LARGE SCALE GENOMIC DNA]</scope>
    <source>
        <strain evidence="2">JCM 16924</strain>
    </source>
</reference>
<name>A0ABP7QYA0_9ACTN</name>
<dbReference type="EMBL" id="BAAAZX010000005">
    <property type="protein sequence ID" value="GAA3989000.1"/>
    <property type="molecule type" value="Genomic_DNA"/>
</dbReference>
<organism evidence="1 2">
    <name type="scientific">Streptomyces plumbiresistens</name>
    <dbReference type="NCBI Taxonomy" id="511811"/>
    <lineage>
        <taxon>Bacteria</taxon>
        <taxon>Bacillati</taxon>
        <taxon>Actinomycetota</taxon>
        <taxon>Actinomycetes</taxon>
        <taxon>Kitasatosporales</taxon>
        <taxon>Streptomycetaceae</taxon>
        <taxon>Streptomyces</taxon>
    </lineage>
</organism>
<comment type="caution">
    <text evidence="1">The sequence shown here is derived from an EMBL/GenBank/DDBJ whole genome shotgun (WGS) entry which is preliminary data.</text>
</comment>
<gene>
    <name evidence="1" type="ORF">GCM10022232_23180</name>
</gene>
<dbReference type="RefSeq" id="WP_266436910.1">
    <property type="nucleotide sequence ID" value="NZ_BAAAZX010000005.1"/>
</dbReference>
<keyword evidence="2" id="KW-1185">Reference proteome</keyword>